<dbReference type="EMBL" id="SMBZ01000022">
    <property type="protein sequence ID" value="TCV12873.1"/>
    <property type="molecule type" value="Genomic_DNA"/>
</dbReference>
<accession>A0A4R3VW86</accession>
<protein>
    <submittedName>
        <fullName evidence="2">Uncharacterized protein</fullName>
    </submittedName>
</protein>
<sequence length="97" mass="10379">MSSLINNHRTIILASIVTILLLPLIGMQFSNEVNWTGSDFLIAGILLATLGLGIELVFQIAKNKTSRIILIGLILLVGFLIWAELAVGLFGSPFAGS</sequence>
<keyword evidence="1" id="KW-0812">Transmembrane</keyword>
<evidence type="ECO:0000313" key="2">
    <source>
        <dbReference type="EMBL" id="TCV12873.1"/>
    </source>
</evidence>
<evidence type="ECO:0000256" key="1">
    <source>
        <dbReference type="SAM" id="Phobius"/>
    </source>
</evidence>
<comment type="caution">
    <text evidence="2">The sequence shown here is derived from an EMBL/GenBank/DDBJ whole genome shotgun (WGS) entry which is preliminary data.</text>
</comment>
<feature type="transmembrane region" description="Helical" evidence="1">
    <location>
        <begin position="68"/>
        <end position="91"/>
    </location>
</feature>
<gene>
    <name evidence="2" type="ORF">EDC17_102242</name>
</gene>
<organism evidence="2 3">
    <name type="scientific">Sphingobacterium alimentarium</name>
    <dbReference type="NCBI Taxonomy" id="797292"/>
    <lineage>
        <taxon>Bacteria</taxon>
        <taxon>Pseudomonadati</taxon>
        <taxon>Bacteroidota</taxon>
        <taxon>Sphingobacteriia</taxon>
        <taxon>Sphingobacteriales</taxon>
        <taxon>Sphingobacteriaceae</taxon>
        <taxon>Sphingobacterium</taxon>
    </lineage>
</organism>
<proteinExistence type="predicted"/>
<keyword evidence="1" id="KW-0472">Membrane</keyword>
<name>A0A4R3VW86_9SPHI</name>
<feature type="transmembrane region" description="Helical" evidence="1">
    <location>
        <begin position="12"/>
        <end position="29"/>
    </location>
</feature>
<dbReference type="AlphaFoldDB" id="A0A4R3VW86"/>
<keyword evidence="3" id="KW-1185">Reference proteome</keyword>
<keyword evidence="1" id="KW-1133">Transmembrane helix</keyword>
<dbReference type="RefSeq" id="WP_132777820.1">
    <property type="nucleotide sequence ID" value="NZ_SMBZ01000022.1"/>
</dbReference>
<feature type="transmembrane region" description="Helical" evidence="1">
    <location>
        <begin position="41"/>
        <end position="61"/>
    </location>
</feature>
<dbReference type="Proteomes" id="UP000295197">
    <property type="component" value="Unassembled WGS sequence"/>
</dbReference>
<reference evidence="2 3" key="1">
    <citation type="submission" date="2019-03" db="EMBL/GenBank/DDBJ databases">
        <title>Genomic Encyclopedia of Type Strains, Phase IV (KMG-IV): sequencing the most valuable type-strain genomes for metagenomic binning, comparative biology and taxonomic classification.</title>
        <authorList>
            <person name="Goeker M."/>
        </authorList>
    </citation>
    <scope>NUCLEOTIDE SEQUENCE [LARGE SCALE GENOMIC DNA]</scope>
    <source>
        <strain evidence="2 3">DSM 22362</strain>
    </source>
</reference>
<evidence type="ECO:0000313" key="3">
    <source>
        <dbReference type="Proteomes" id="UP000295197"/>
    </source>
</evidence>
<dbReference type="OrthoDB" id="9813621at2"/>